<dbReference type="CDD" id="cd02440">
    <property type="entry name" value="AdoMet_MTases"/>
    <property type="match status" value="1"/>
</dbReference>
<comment type="caution">
    <text evidence="2">The sequence shown here is derived from an EMBL/GenBank/DDBJ whole genome shotgun (WGS) entry which is preliminary data.</text>
</comment>
<dbReference type="InterPro" id="IPR029063">
    <property type="entry name" value="SAM-dependent_MTases_sf"/>
</dbReference>
<evidence type="ECO:0000259" key="1">
    <source>
        <dbReference type="Pfam" id="PF01170"/>
    </source>
</evidence>
<reference evidence="3" key="1">
    <citation type="submission" date="2017-09" db="EMBL/GenBank/DDBJ databases">
        <title>Depth-based differentiation of microbial function through sediment-hosted aquifers and enrichment of novel symbionts in the deep terrestrial subsurface.</title>
        <authorList>
            <person name="Probst A.J."/>
            <person name="Ladd B."/>
            <person name="Jarett J.K."/>
            <person name="Geller-Mcgrath D.E."/>
            <person name="Sieber C.M.K."/>
            <person name="Emerson J.B."/>
            <person name="Anantharaman K."/>
            <person name="Thomas B.C."/>
            <person name="Malmstrom R."/>
            <person name="Stieglmeier M."/>
            <person name="Klingl A."/>
            <person name="Woyke T."/>
            <person name="Ryan C.M."/>
            <person name="Banfield J.F."/>
        </authorList>
    </citation>
    <scope>NUCLEOTIDE SEQUENCE [LARGE SCALE GENOMIC DNA]</scope>
</reference>
<dbReference type="InterPro" id="IPR000241">
    <property type="entry name" value="RlmKL-like_Mtase"/>
</dbReference>
<gene>
    <name evidence="2" type="ORF">CO174_02720</name>
</gene>
<dbReference type="Pfam" id="PF01170">
    <property type="entry name" value="UPF0020"/>
    <property type="match status" value="1"/>
</dbReference>
<feature type="domain" description="Ribosomal RNA large subunit methyltransferase K/L-like methyltransferase" evidence="1">
    <location>
        <begin position="191"/>
        <end position="297"/>
    </location>
</feature>
<dbReference type="GO" id="GO:0030488">
    <property type="term" value="P:tRNA methylation"/>
    <property type="evidence" value="ECO:0007669"/>
    <property type="project" value="TreeGrafter"/>
</dbReference>
<accession>A0A2M7XCK5</accession>
<sequence length="391" mass="42441">MIYFILGAQPDLSKAEIQAVLGDFRIVNESESVLLIDSEEKNLGRLQDRLAGVVKVGHIIGELTEYDERGAAELIAASASAAMGKNKISYGLSVYDLGAGSATREIEQASDSLGGEIKKLLKEMGRPVRYVTGKEPRLSSAIVETNGLLSSGGEYVLLVQNNSILIGQTEAVQDFKAWSDRDYGRPARDKRSGMLPPKLARMMINLSGIDPNGASILDPFCGSGTVLMEGALMGAATLIGSDISEKAVSDTQTNMAWLMKRFDLHAHDLQLFTSPAAELSTHYQNHVDMVVTEVYLGPQRTSPVDTHDATMFEKKMLPLYEESLAGLKPLLKSDGVAVIAFPALKQKDGAWHRLPLNKIVSAKGYQLKNQFLYARSGQLVARDIVVLTCSP</sequence>
<dbReference type="AlphaFoldDB" id="A0A2M7XCK5"/>
<dbReference type="Gene3D" id="3.40.50.150">
    <property type="entry name" value="Vaccinia Virus protein VP39"/>
    <property type="match status" value="1"/>
</dbReference>
<protein>
    <recommendedName>
        <fullName evidence="1">Ribosomal RNA large subunit methyltransferase K/L-like methyltransferase domain-containing protein</fullName>
    </recommendedName>
</protein>
<evidence type="ECO:0000313" key="3">
    <source>
        <dbReference type="Proteomes" id="UP000229385"/>
    </source>
</evidence>
<dbReference type="SUPFAM" id="SSF53335">
    <property type="entry name" value="S-adenosyl-L-methionine-dependent methyltransferases"/>
    <property type="match status" value="1"/>
</dbReference>
<organism evidence="2 3">
    <name type="scientific">Candidatus Uhrbacteria bacterium CG_4_9_14_3_um_filter_50_9</name>
    <dbReference type="NCBI Taxonomy" id="1975035"/>
    <lineage>
        <taxon>Bacteria</taxon>
        <taxon>Candidatus Uhriibacteriota</taxon>
    </lineage>
</organism>
<proteinExistence type="predicted"/>
<dbReference type="GO" id="GO:0016423">
    <property type="term" value="F:tRNA (guanine) methyltransferase activity"/>
    <property type="evidence" value="ECO:0007669"/>
    <property type="project" value="TreeGrafter"/>
</dbReference>
<evidence type="ECO:0000313" key="2">
    <source>
        <dbReference type="EMBL" id="PJA45593.1"/>
    </source>
</evidence>
<dbReference type="PANTHER" id="PTHR14911">
    <property type="entry name" value="THUMP DOMAIN-CONTAINING"/>
    <property type="match status" value="1"/>
</dbReference>
<dbReference type="EMBL" id="PFWU01000030">
    <property type="protein sequence ID" value="PJA45593.1"/>
    <property type="molecule type" value="Genomic_DNA"/>
</dbReference>
<dbReference type="Proteomes" id="UP000229385">
    <property type="component" value="Unassembled WGS sequence"/>
</dbReference>
<name>A0A2M7XCK5_9BACT</name>
<dbReference type="PANTHER" id="PTHR14911:SF13">
    <property type="entry name" value="TRNA (GUANINE(6)-N2)-METHYLTRANSFERASE THUMP3"/>
    <property type="match status" value="1"/>
</dbReference>